<evidence type="ECO:0000313" key="3">
    <source>
        <dbReference type="EMBL" id="CUE73780.1"/>
    </source>
</evidence>
<evidence type="ECO:0000313" key="4">
    <source>
        <dbReference type="Proteomes" id="UP000051952"/>
    </source>
</evidence>
<feature type="region of interest" description="Disordered" evidence="1">
    <location>
        <begin position="446"/>
        <end position="466"/>
    </location>
</feature>
<dbReference type="Proteomes" id="UP000051952">
    <property type="component" value="Unassembled WGS sequence"/>
</dbReference>
<feature type="region of interest" description="Disordered" evidence="1">
    <location>
        <begin position="76"/>
        <end position="123"/>
    </location>
</feature>
<proteinExistence type="predicted"/>
<name>A0A0S4IRG1_BODSA</name>
<gene>
    <name evidence="3" type="ORF">BSAL_55395</name>
</gene>
<feature type="compositionally biased region" description="Low complexity" evidence="1">
    <location>
        <begin position="396"/>
        <end position="416"/>
    </location>
</feature>
<evidence type="ECO:0000256" key="1">
    <source>
        <dbReference type="SAM" id="MobiDB-lite"/>
    </source>
</evidence>
<keyword evidence="2 3" id="KW-0812">Transmembrane</keyword>
<feature type="transmembrane region" description="Helical" evidence="2">
    <location>
        <begin position="614"/>
        <end position="636"/>
    </location>
</feature>
<keyword evidence="2" id="KW-0472">Membrane</keyword>
<organism evidence="3 4">
    <name type="scientific">Bodo saltans</name>
    <name type="common">Flagellated protozoan</name>
    <dbReference type="NCBI Taxonomy" id="75058"/>
    <lineage>
        <taxon>Eukaryota</taxon>
        <taxon>Discoba</taxon>
        <taxon>Euglenozoa</taxon>
        <taxon>Kinetoplastea</taxon>
        <taxon>Metakinetoplastina</taxon>
        <taxon>Eubodonida</taxon>
        <taxon>Bodonidae</taxon>
        <taxon>Bodo</taxon>
    </lineage>
</organism>
<reference evidence="4" key="1">
    <citation type="submission" date="2015-09" db="EMBL/GenBank/DDBJ databases">
        <authorList>
            <consortium name="Pathogen Informatics"/>
        </authorList>
    </citation>
    <scope>NUCLEOTIDE SEQUENCE [LARGE SCALE GENOMIC DNA]</scope>
    <source>
        <strain evidence="4">Lake Konstanz</strain>
    </source>
</reference>
<keyword evidence="4" id="KW-1185">Reference proteome</keyword>
<feature type="compositionally biased region" description="Polar residues" evidence="1">
    <location>
        <begin position="218"/>
        <end position="229"/>
    </location>
</feature>
<protein>
    <submittedName>
        <fullName evidence="3">Transmembrane protein, putative</fullName>
    </submittedName>
</protein>
<evidence type="ECO:0000256" key="2">
    <source>
        <dbReference type="SAM" id="Phobius"/>
    </source>
</evidence>
<dbReference type="EMBL" id="CYKH01000157">
    <property type="protein sequence ID" value="CUE73780.1"/>
    <property type="molecule type" value="Genomic_DNA"/>
</dbReference>
<feature type="region of interest" description="Disordered" evidence="1">
    <location>
        <begin position="390"/>
        <end position="416"/>
    </location>
</feature>
<keyword evidence="2" id="KW-1133">Transmembrane helix</keyword>
<accession>A0A0S4IRG1</accession>
<feature type="region of interest" description="Disordered" evidence="1">
    <location>
        <begin position="201"/>
        <end position="230"/>
    </location>
</feature>
<sequence length="638" mass="70137">MPFLALTTKNKNLLDNCVCVWCNSNSRNARKGNVFSLVLYFNEITCNVCDKQCSLVFFFPLDRFLPKVALSLPRHKMRNRAPKTLQQQDTNKNHHHRAPEGSSDDDADDHHKDDGIDQQTSDPLAIPSLRHYPFMPSKLRQLLSDPLLEVSGRIFKDVIIRLPMIDAGEEDILALASHFGQVEYVSNALNGNTRNAAKMARSFGPSKTEGEGEGDSANGVSSSSLQMSATPEEGDKYCHYVRFEDGADAIRCVLQLNGTVIDPALHRRTMDHLLHMVEQQQGAEAENALVHPGGNESDEADLWKDLKDAVHASREARYSLRCADPQASVIVVTCDFFRNAFREGAGLHEARVGLLYPTRPKSSSRSGAITSPNIRTLFMQQWGKLTGTAKIASPNSKTVASPTTAASPSTKSSPASPLKKHQYALYASGIMLEHWYHAAGFAEVQRRHREEEQDGGDDTTQTRHAATTTLPLPTASFEEMMFITNYFTFFFHHDAEHLSPSPAASGAAAGAEKEGLAEFQPIAETQKLFIHPTFWGLAPIAVAHKTLKCVDNDVEGALAWLDTAAGEEELWSGYRRSLATAAGSSSNRRTRGKASKDKEKVAGRLIDQFVDLSAAAKVAAVVLAIFSTMVVTYVVLQR</sequence>
<dbReference type="AlphaFoldDB" id="A0A0S4IRG1"/>
<dbReference type="VEuPathDB" id="TriTrypDB:BSAL_55395"/>